<dbReference type="EMBL" id="JANFZH010000032">
    <property type="protein sequence ID" value="MCQ4840871.1"/>
    <property type="molecule type" value="Genomic_DNA"/>
</dbReference>
<dbReference type="Pfam" id="PF04237">
    <property type="entry name" value="YjbR"/>
    <property type="match status" value="1"/>
</dbReference>
<sequence>MNYPWLYDELASKPGVTKDYKVEWQWTRYQVGGKLFAAICRDEDGQDSLVTLKLDPAEGAFLRDQYADITPGYYMNKEHWNSVNLNGAVPDNLLKDMVEKSYRLVLGGLSKKAQREILEGKSES</sequence>
<name>A0ABT1S1Q6_9FIRM</name>
<dbReference type="PANTHER" id="PTHR35145">
    <property type="entry name" value="CYTOPLASMIC PROTEIN-RELATED"/>
    <property type="match status" value="1"/>
</dbReference>
<reference evidence="1 2" key="1">
    <citation type="submission" date="2022-06" db="EMBL/GenBank/DDBJ databases">
        <title>Isolation of gut microbiota from human fecal samples.</title>
        <authorList>
            <person name="Pamer E.G."/>
            <person name="Barat B."/>
            <person name="Waligurski E."/>
            <person name="Medina S."/>
            <person name="Paddock L."/>
            <person name="Mostad J."/>
        </authorList>
    </citation>
    <scope>NUCLEOTIDE SEQUENCE [LARGE SCALE GENOMIC DNA]</scope>
    <source>
        <strain evidence="1 2">DFI.9.73</strain>
    </source>
</reference>
<gene>
    <name evidence="1" type="ORF">NE695_13230</name>
</gene>
<dbReference type="InterPro" id="IPR058532">
    <property type="entry name" value="YjbR/MT2646/Rv2570-like"/>
</dbReference>
<proteinExistence type="predicted"/>
<dbReference type="PANTHER" id="PTHR35145:SF1">
    <property type="entry name" value="CYTOPLASMIC PROTEIN"/>
    <property type="match status" value="1"/>
</dbReference>
<evidence type="ECO:0000313" key="2">
    <source>
        <dbReference type="Proteomes" id="UP001524473"/>
    </source>
</evidence>
<organism evidence="1 2">
    <name type="scientific">Neglectibacter timonensis</name>
    <dbReference type="NCBI Taxonomy" id="1776382"/>
    <lineage>
        <taxon>Bacteria</taxon>
        <taxon>Bacillati</taxon>
        <taxon>Bacillota</taxon>
        <taxon>Clostridia</taxon>
        <taxon>Eubacteriales</taxon>
        <taxon>Oscillospiraceae</taxon>
        <taxon>Neglectibacter</taxon>
    </lineage>
</organism>
<comment type="caution">
    <text evidence="1">The sequence shown here is derived from an EMBL/GenBank/DDBJ whole genome shotgun (WGS) entry which is preliminary data.</text>
</comment>
<evidence type="ECO:0000313" key="1">
    <source>
        <dbReference type="EMBL" id="MCQ4840871.1"/>
    </source>
</evidence>
<keyword evidence="2" id="KW-1185">Reference proteome</keyword>
<dbReference type="Gene3D" id="3.90.1150.30">
    <property type="match status" value="1"/>
</dbReference>
<keyword evidence="1" id="KW-0238">DNA-binding</keyword>
<accession>A0ABT1S1Q6</accession>
<protein>
    <submittedName>
        <fullName evidence="1">MmcQ/YjbR family DNA-binding protein</fullName>
    </submittedName>
</protein>
<dbReference type="Proteomes" id="UP001524473">
    <property type="component" value="Unassembled WGS sequence"/>
</dbReference>
<dbReference type="InterPro" id="IPR007351">
    <property type="entry name" value="YjbR"/>
</dbReference>
<dbReference type="SUPFAM" id="SSF142906">
    <property type="entry name" value="YjbR-like"/>
    <property type="match status" value="1"/>
</dbReference>
<dbReference type="InterPro" id="IPR038056">
    <property type="entry name" value="YjbR-like_sf"/>
</dbReference>
<dbReference type="GO" id="GO:0003677">
    <property type="term" value="F:DNA binding"/>
    <property type="evidence" value="ECO:0007669"/>
    <property type="project" value="UniProtKB-KW"/>
</dbReference>